<dbReference type="PANTHER" id="PTHR22642">
    <property type="entry name" value="IMIDAZOLONEPROPIONASE"/>
    <property type="match status" value="1"/>
</dbReference>
<dbReference type="EMBL" id="JAROCY010000057">
    <property type="protein sequence ID" value="MDF8335889.1"/>
    <property type="molecule type" value="Genomic_DNA"/>
</dbReference>
<organism evidence="2 3">
    <name type="scientific">Novosphingobium cyanobacteriorum</name>
    <dbReference type="NCBI Taxonomy" id="3024215"/>
    <lineage>
        <taxon>Bacteria</taxon>
        <taxon>Pseudomonadati</taxon>
        <taxon>Pseudomonadota</taxon>
        <taxon>Alphaproteobacteria</taxon>
        <taxon>Sphingomonadales</taxon>
        <taxon>Sphingomonadaceae</taxon>
        <taxon>Novosphingobium</taxon>
    </lineage>
</organism>
<protein>
    <submittedName>
        <fullName evidence="2">Amidohydrolase family protein</fullName>
    </submittedName>
</protein>
<dbReference type="SUPFAM" id="SSF51556">
    <property type="entry name" value="Metallo-dependent hydrolases"/>
    <property type="match status" value="1"/>
</dbReference>
<dbReference type="SUPFAM" id="SSF51338">
    <property type="entry name" value="Composite domain of metallo-dependent hydrolases"/>
    <property type="match status" value="1"/>
</dbReference>
<sequence length="304" mass="32872">MLPTIRIDHAKLVMDGVIQAPAQTAGLVEPYWVAQDHDHGAQDHGAHDANAVRWGPGTQRGPVYMEVAQLRDIVTGLNRAGLDPHIHAIGDRAVKLTLDALEQVRAAGAPASFRPAIAHAELVEPVDLPRFKAIGALPVMSYQWSIPGPNSVTGAKNQLGPERFERMEPFDKLHAGGVRVVYGSDWPVDRMNYWLALKGGITRAGGRDIPAEFAGRLNHAPGLSRVQALRSITINGAYALHAEDRTGSLEPGKLADLIVLERNFLQVPEATLGENRVLMTMVGGSIIHDSGKVLLKNAKYGRSD</sequence>
<evidence type="ECO:0000259" key="1">
    <source>
        <dbReference type="Pfam" id="PF07969"/>
    </source>
</evidence>
<keyword evidence="3" id="KW-1185">Reference proteome</keyword>
<dbReference type="Proteomes" id="UP001222770">
    <property type="component" value="Unassembled WGS sequence"/>
</dbReference>
<feature type="domain" description="Amidohydrolase 3" evidence="1">
    <location>
        <begin position="5"/>
        <end position="287"/>
    </location>
</feature>
<dbReference type="Pfam" id="PF07969">
    <property type="entry name" value="Amidohydro_3"/>
    <property type="match status" value="1"/>
</dbReference>
<dbReference type="InterPro" id="IPR032466">
    <property type="entry name" value="Metal_Hydrolase"/>
</dbReference>
<proteinExistence type="predicted"/>
<dbReference type="RefSeq" id="WP_277280946.1">
    <property type="nucleotide sequence ID" value="NZ_JAROCY010000057.1"/>
</dbReference>
<gene>
    <name evidence="2" type="ORF">POM99_22035</name>
</gene>
<dbReference type="InterPro" id="IPR011059">
    <property type="entry name" value="Metal-dep_hydrolase_composite"/>
</dbReference>
<comment type="caution">
    <text evidence="2">The sequence shown here is derived from an EMBL/GenBank/DDBJ whole genome shotgun (WGS) entry which is preliminary data.</text>
</comment>
<dbReference type="PANTHER" id="PTHR22642:SF2">
    <property type="entry name" value="PROTEIN LONG AFTER FAR-RED 3"/>
    <property type="match status" value="1"/>
</dbReference>
<name>A0ABT6CPN8_9SPHN</name>
<evidence type="ECO:0000313" key="3">
    <source>
        <dbReference type="Proteomes" id="UP001222770"/>
    </source>
</evidence>
<reference evidence="2 3" key="1">
    <citation type="submission" date="2023-03" db="EMBL/GenBank/DDBJ databases">
        <title>Novosphingobium cyanobacteriorum sp. nov., isolated from a eutrophic reservoir during the Microcystis bloom period.</title>
        <authorList>
            <person name="Kang M."/>
            <person name="Le V."/>
            <person name="Ko S.-R."/>
            <person name="Lee S.-A."/>
            <person name="Ahn C.-Y."/>
        </authorList>
    </citation>
    <scope>NUCLEOTIDE SEQUENCE [LARGE SCALE GENOMIC DNA]</scope>
    <source>
        <strain evidence="2 3">HBC54</strain>
    </source>
</reference>
<dbReference type="InterPro" id="IPR013108">
    <property type="entry name" value="Amidohydro_3"/>
</dbReference>
<evidence type="ECO:0000313" key="2">
    <source>
        <dbReference type="EMBL" id="MDF8335889.1"/>
    </source>
</evidence>
<accession>A0ABT6CPN8</accession>
<dbReference type="Gene3D" id="3.20.20.140">
    <property type="entry name" value="Metal-dependent hydrolases"/>
    <property type="match status" value="1"/>
</dbReference>